<feature type="signal peptide" evidence="1">
    <location>
        <begin position="1"/>
        <end position="22"/>
    </location>
</feature>
<dbReference type="AlphaFoldDB" id="I2PX37"/>
<feature type="chain" id="PRO_5003664130" evidence="1">
    <location>
        <begin position="23"/>
        <end position="319"/>
    </location>
</feature>
<dbReference type="OrthoDB" id="5450488at2"/>
<dbReference type="InterPro" id="IPR011083">
    <property type="entry name" value="Phage_tail_collar_dom"/>
</dbReference>
<proteinExistence type="predicted"/>
<gene>
    <name evidence="3" type="ORF">DesU5LDRAFT_0385</name>
</gene>
<evidence type="ECO:0000256" key="1">
    <source>
        <dbReference type="SAM" id="SignalP"/>
    </source>
</evidence>
<dbReference type="Gene3D" id="3.90.1340.10">
    <property type="entry name" value="Phage tail collar domain"/>
    <property type="match status" value="1"/>
</dbReference>
<dbReference type="InterPro" id="IPR037053">
    <property type="entry name" value="Phage_tail_collar_dom_sf"/>
</dbReference>
<evidence type="ECO:0000259" key="2">
    <source>
        <dbReference type="Pfam" id="PF07484"/>
    </source>
</evidence>
<dbReference type="eggNOG" id="ENOG5030VS5">
    <property type="taxonomic scope" value="Bacteria"/>
</dbReference>
<protein>
    <submittedName>
        <fullName evidence="3">Phage tail collar family protein</fullName>
    </submittedName>
</protein>
<accession>I2PX37</accession>
<dbReference type="EMBL" id="JH600068">
    <property type="protein sequence ID" value="EIG52093.1"/>
    <property type="molecule type" value="Genomic_DNA"/>
</dbReference>
<name>I2PX37_9BACT</name>
<dbReference type="STRING" id="596152.DesU5LDRAFT_0385"/>
<dbReference type="HOGENOM" id="CLU_870771_0_0_7"/>
<keyword evidence="1" id="KW-0732">Signal</keyword>
<dbReference type="Pfam" id="PF07484">
    <property type="entry name" value="Collar"/>
    <property type="match status" value="1"/>
</dbReference>
<dbReference type="SUPFAM" id="SSF88874">
    <property type="entry name" value="Receptor-binding domain of short tail fibre protein gp12"/>
    <property type="match status" value="1"/>
</dbReference>
<organism evidence="3">
    <name type="scientific">Desulfovibrio sp. U5L</name>
    <dbReference type="NCBI Taxonomy" id="596152"/>
    <lineage>
        <taxon>Bacteria</taxon>
        <taxon>Pseudomonadati</taxon>
        <taxon>Thermodesulfobacteriota</taxon>
        <taxon>Desulfovibrionia</taxon>
        <taxon>Desulfovibrionales</taxon>
        <taxon>Desulfovibrionaceae</taxon>
        <taxon>Desulfovibrio</taxon>
    </lineage>
</organism>
<feature type="domain" description="Phage tail collar" evidence="2">
    <location>
        <begin position="44"/>
        <end position="92"/>
    </location>
</feature>
<reference evidence="3" key="1">
    <citation type="submission" date="2011-11" db="EMBL/GenBank/DDBJ databases">
        <title>Improved High-Quality Draft sequence of Desulfovibrio sp. U5L.</title>
        <authorList>
            <consortium name="US DOE Joint Genome Institute"/>
            <person name="Lucas S."/>
            <person name="Han J."/>
            <person name="Lapidus A."/>
            <person name="Cheng J.-F."/>
            <person name="Goodwin L."/>
            <person name="Pitluck S."/>
            <person name="Peters L."/>
            <person name="Ovchinnikova G."/>
            <person name="Held B."/>
            <person name="Detter J.C."/>
            <person name="Han C."/>
            <person name="Tapia R."/>
            <person name="Land M."/>
            <person name="Hauser L."/>
            <person name="Kyrpides N."/>
            <person name="Ivanova N."/>
            <person name="Pagani I."/>
            <person name="Gabster J."/>
            <person name="Walker C."/>
            <person name="Stolyar S."/>
            <person name="Stahl D."/>
            <person name="Arkin A."/>
            <person name="Dehal P."/>
            <person name="Hazen T."/>
            <person name="Woyke T."/>
        </authorList>
    </citation>
    <scope>NUCLEOTIDE SEQUENCE [LARGE SCALE GENOMIC DNA]</scope>
    <source>
        <strain evidence="3">U5L</strain>
    </source>
</reference>
<sequence>MKMLQALILLLSFILSAGHSLAGDGSSFNPVPIPITSQGTIPVGTVIPWPSTSMPADATRWLECNGQAVPSGSQYDRLRAVLGSKPIPNYNGQFLRGTTVSGEVGQTVADSTRAHDHLIDAHQHTVSGTASGQSYGGSIASVSISGSTSSQIYSGTIAGQHITGATSGQAYSGTIAGQHVTGSTSGQAYIYDIAAAGSTWWPATGTPGYIDTVSSITHYTGHGTTAGGTFDGYTAPTSYSGVTAGGTFDGYTSASNYSGVTSTGTYSGYTPTLYYSGNTSGGTINGVTNYAGGGYTHQTGGSETAPVHTKVRYLIRAIP</sequence>
<evidence type="ECO:0000313" key="3">
    <source>
        <dbReference type="EMBL" id="EIG52093.1"/>
    </source>
</evidence>